<dbReference type="PROSITE" id="PS50082">
    <property type="entry name" value="WD_REPEATS_2"/>
    <property type="match status" value="3"/>
</dbReference>
<dbReference type="Gene3D" id="2.130.10.10">
    <property type="entry name" value="YVTN repeat-like/Quinoprotein amine dehydrogenase"/>
    <property type="match status" value="2"/>
</dbReference>
<evidence type="ECO:0000256" key="2">
    <source>
        <dbReference type="ARBA" id="ARBA00022737"/>
    </source>
</evidence>
<dbReference type="InParanoid" id="A0A2V0P7Y4"/>
<dbReference type="PANTHER" id="PTHR22839:SF0">
    <property type="entry name" value="THO COMPLEX SUBUNIT 3"/>
    <property type="match status" value="1"/>
</dbReference>
<feature type="repeat" description="WD" evidence="4">
    <location>
        <begin position="11"/>
        <end position="42"/>
    </location>
</feature>
<feature type="repeat" description="WD" evidence="4">
    <location>
        <begin position="59"/>
        <end position="100"/>
    </location>
</feature>
<organism evidence="5 6">
    <name type="scientific">Raphidocelis subcapitata</name>
    <dbReference type="NCBI Taxonomy" id="307507"/>
    <lineage>
        <taxon>Eukaryota</taxon>
        <taxon>Viridiplantae</taxon>
        <taxon>Chlorophyta</taxon>
        <taxon>core chlorophytes</taxon>
        <taxon>Chlorophyceae</taxon>
        <taxon>CS clade</taxon>
        <taxon>Sphaeropleales</taxon>
        <taxon>Selenastraceae</taxon>
        <taxon>Raphidocelis</taxon>
    </lineage>
</organism>
<dbReference type="FunCoup" id="A0A2V0P7Y4">
    <property type="interactions" value="1877"/>
</dbReference>
<keyword evidence="2" id="KW-0677">Repeat</keyword>
<dbReference type="Proteomes" id="UP000247498">
    <property type="component" value="Unassembled WGS sequence"/>
</dbReference>
<feature type="repeat" description="WD" evidence="4">
    <location>
        <begin position="189"/>
        <end position="230"/>
    </location>
</feature>
<gene>
    <name evidence="5" type="ORF">Rsub_06019</name>
</gene>
<comment type="caution">
    <text evidence="5">The sequence shown here is derived from an EMBL/GenBank/DDBJ whole genome shotgun (WGS) entry which is preliminary data.</text>
</comment>
<dbReference type="PANTHER" id="PTHR22839">
    <property type="entry name" value="THO COMPLEX SUBUNIT 3 THO3"/>
    <property type="match status" value="1"/>
</dbReference>
<dbReference type="InterPro" id="IPR019775">
    <property type="entry name" value="WD40_repeat_CS"/>
</dbReference>
<dbReference type="AlphaFoldDB" id="A0A2V0P7Y4"/>
<name>A0A2V0P7Y4_9CHLO</name>
<dbReference type="STRING" id="307507.A0A2V0P7Y4"/>
<proteinExistence type="inferred from homology"/>
<dbReference type="EMBL" id="BDRX01000039">
    <property type="protein sequence ID" value="GBF93287.1"/>
    <property type="molecule type" value="Genomic_DNA"/>
</dbReference>
<keyword evidence="1 4" id="KW-0853">WD repeat</keyword>
<dbReference type="InterPro" id="IPR040132">
    <property type="entry name" value="Tex1/THOC3"/>
</dbReference>
<evidence type="ECO:0000313" key="5">
    <source>
        <dbReference type="EMBL" id="GBF93287.1"/>
    </source>
</evidence>
<dbReference type="GO" id="GO:0006406">
    <property type="term" value="P:mRNA export from nucleus"/>
    <property type="evidence" value="ECO:0007669"/>
    <property type="project" value="InterPro"/>
</dbReference>
<reference evidence="5 6" key="1">
    <citation type="journal article" date="2018" name="Sci. Rep.">
        <title>Raphidocelis subcapitata (=Pseudokirchneriella subcapitata) provides an insight into genome evolution and environmental adaptations in the Sphaeropleales.</title>
        <authorList>
            <person name="Suzuki S."/>
            <person name="Yamaguchi H."/>
            <person name="Nakajima N."/>
            <person name="Kawachi M."/>
        </authorList>
    </citation>
    <scope>NUCLEOTIDE SEQUENCE [LARGE SCALE GENOMIC DNA]</scope>
    <source>
        <strain evidence="5 6">NIES-35</strain>
    </source>
</reference>
<protein>
    <submittedName>
        <fullName evidence="5">THO complex subunit 3</fullName>
    </submittedName>
</protein>
<sequence length="338" mass="35472">MEPPKIARRDLAGHRKAVLSLAWSPNGRRLASASADESVRTWAIDPSAGAKPERSEISLLGQGGPVVAVEWHPKRDDQVASLTDKYLRIWDLRAASKPTHAISIGGASHMSWHPDGHVVAVSSYKQNDITFADVRKGAVLGQHTFHDQYPGPVKFLGNGSVLLVGCTTGDIDVVRVRHDCRGGESVATLQGHVQDCTAIAVDARSDYVASAGYDALVTFWDIAAATAVATVPAIEYAVTSVDFSPDGARLAIAQEKGPIVVVAAPSGRREAEVDAAASHAVRWNPRHPHILAFGSDSRDVWNAEGRHTDAGGTVGLAFFGSSGGGGGGGGDRSGRGGR</sequence>
<dbReference type="SUPFAM" id="SSF101908">
    <property type="entry name" value="Putative isomerase YbhE"/>
    <property type="match status" value="1"/>
</dbReference>
<dbReference type="PROSITE" id="PS00678">
    <property type="entry name" value="WD_REPEATS_1"/>
    <property type="match status" value="1"/>
</dbReference>
<dbReference type="Pfam" id="PF00400">
    <property type="entry name" value="WD40"/>
    <property type="match status" value="2"/>
</dbReference>
<dbReference type="InterPro" id="IPR001680">
    <property type="entry name" value="WD40_rpt"/>
</dbReference>
<evidence type="ECO:0000256" key="3">
    <source>
        <dbReference type="ARBA" id="ARBA00046343"/>
    </source>
</evidence>
<dbReference type="InterPro" id="IPR015943">
    <property type="entry name" value="WD40/YVTN_repeat-like_dom_sf"/>
</dbReference>
<keyword evidence="6" id="KW-1185">Reference proteome</keyword>
<evidence type="ECO:0000256" key="4">
    <source>
        <dbReference type="PROSITE-ProRule" id="PRU00221"/>
    </source>
</evidence>
<dbReference type="PROSITE" id="PS50294">
    <property type="entry name" value="WD_REPEATS_REGION"/>
    <property type="match status" value="2"/>
</dbReference>
<dbReference type="OrthoDB" id="340259at2759"/>
<evidence type="ECO:0000256" key="1">
    <source>
        <dbReference type="ARBA" id="ARBA00022574"/>
    </source>
</evidence>
<comment type="similarity">
    <text evidence="3">Belongs to the THOC3 family.</text>
</comment>
<accession>A0A2V0P7Y4</accession>
<evidence type="ECO:0000313" key="6">
    <source>
        <dbReference type="Proteomes" id="UP000247498"/>
    </source>
</evidence>
<dbReference type="SMART" id="SM00320">
    <property type="entry name" value="WD40"/>
    <property type="match status" value="6"/>
</dbReference>
<dbReference type="GO" id="GO:0000445">
    <property type="term" value="C:THO complex part of transcription export complex"/>
    <property type="evidence" value="ECO:0007669"/>
    <property type="project" value="TreeGrafter"/>
</dbReference>